<dbReference type="RefSeq" id="WP_303276974.1">
    <property type="nucleotide sequence ID" value="NZ_JAUOEK010000068.1"/>
</dbReference>
<keyword evidence="1" id="KW-1133">Transmembrane helix</keyword>
<dbReference type="InterPro" id="IPR010559">
    <property type="entry name" value="Sig_transdc_His_kin_internal"/>
</dbReference>
<protein>
    <submittedName>
        <fullName evidence="3">Sensor histidine kinase</fullName>
    </submittedName>
</protein>
<evidence type="ECO:0000313" key="4">
    <source>
        <dbReference type="Proteomes" id="UP001176883"/>
    </source>
</evidence>
<feature type="transmembrane region" description="Helical" evidence="1">
    <location>
        <begin position="244"/>
        <end position="268"/>
    </location>
</feature>
<keyword evidence="1" id="KW-0812">Transmembrane</keyword>
<feature type="transmembrane region" description="Helical" evidence="1">
    <location>
        <begin position="79"/>
        <end position="97"/>
    </location>
</feature>
<dbReference type="InterPro" id="IPR050640">
    <property type="entry name" value="Bact_2-comp_sensor_kinase"/>
</dbReference>
<dbReference type="GO" id="GO:0016301">
    <property type="term" value="F:kinase activity"/>
    <property type="evidence" value="ECO:0007669"/>
    <property type="project" value="UniProtKB-KW"/>
</dbReference>
<gene>
    <name evidence="3" type="ORF">Q4Q35_05650</name>
</gene>
<feature type="transmembrane region" description="Helical" evidence="1">
    <location>
        <begin position="215"/>
        <end position="232"/>
    </location>
</feature>
<comment type="caution">
    <text evidence="3">The sequence shown here is derived from an EMBL/GenBank/DDBJ whole genome shotgun (WGS) entry which is preliminary data.</text>
</comment>
<dbReference type="Proteomes" id="UP001176883">
    <property type="component" value="Unassembled WGS sequence"/>
</dbReference>
<dbReference type="EMBL" id="JAUOEK010000068">
    <property type="protein sequence ID" value="MDO5969286.1"/>
    <property type="molecule type" value="Genomic_DNA"/>
</dbReference>
<dbReference type="PANTHER" id="PTHR34220">
    <property type="entry name" value="SENSOR HISTIDINE KINASE YPDA"/>
    <property type="match status" value="1"/>
</dbReference>
<keyword evidence="3" id="KW-0808">Transferase</keyword>
<evidence type="ECO:0000256" key="1">
    <source>
        <dbReference type="SAM" id="Phobius"/>
    </source>
</evidence>
<dbReference type="PANTHER" id="PTHR34220:SF7">
    <property type="entry name" value="SENSOR HISTIDINE KINASE YPDA"/>
    <property type="match status" value="1"/>
</dbReference>
<keyword evidence="3" id="KW-0418">Kinase</keyword>
<evidence type="ECO:0000259" key="2">
    <source>
        <dbReference type="Pfam" id="PF06580"/>
    </source>
</evidence>
<keyword evidence="4" id="KW-1185">Reference proteome</keyword>
<proteinExistence type="predicted"/>
<name>A0ABT8W875_9FLAO</name>
<feature type="transmembrane region" description="Helical" evidence="1">
    <location>
        <begin position="156"/>
        <end position="174"/>
    </location>
</feature>
<feature type="transmembrane region" description="Helical" evidence="1">
    <location>
        <begin position="12"/>
        <end position="32"/>
    </location>
</feature>
<feature type="transmembrane region" description="Helical" evidence="1">
    <location>
        <begin position="180"/>
        <end position="203"/>
    </location>
</feature>
<organism evidence="3 4">
    <name type="scientific">Flavivirga aquimarina</name>
    <dbReference type="NCBI Taxonomy" id="2027862"/>
    <lineage>
        <taxon>Bacteria</taxon>
        <taxon>Pseudomonadati</taxon>
        <taxon>Bacteroidota</taxon>
        <taxon>Flavobacteriia</taxon>
        <taxon>Flavobacteriales</taxon>
        <taxon>Flavobacteriaceae</taxon>
        <taxon>Flavivirga</taxon>
    </lineage>
</organism>
<reference evidence="3" key="1">
    <citation type="submission" date="2023-07" db="EMBL/GenBank/DDBJ databases">
        <title>Two novel species in the genus Flavivirga.</title>
        <authorList>
            <person name="Kwon K."/>
        </authorList>
    </citation>
    <scope>NUCLEOTIDE SEQUENCE</scope>
    <source>
        <strain evidence="3">KCTC 52353</strain>
    </source>
</reference>
<accession>A0ABT8W875</accession>
<feature type="transmembrane region" description="Helical" evidence="1">
    <location>
        <begin position="44"/>
        <end position="67"/>
    </location>
</feature>
<dbReference type="Pfam" id="PF06580">
    <property type="entry name" value="His_kinase"/>
    <property type="match status" value="1"/>
</dbReference>
<feature type="domain" description="Signal transduction histidine kinase internal region" evidence="2">
    <location>
        <begin position="289"/>
        <end position="364"/>
    </location>
</feature>
<sequence length="480" mass="56045">MTIKTIDISPKKIAVNLLFLLLFTSLLININPNFPFYYDKTHRVIAYMILSGAAIFYIHNLVFLPILTLENDRKKYKRFIVFCILTYLALMLCFWTYNAKISPDSSYVFDINFQKLFTISELTKLLIISIIPLAVASLLSYAYSAIMLSKKIRMRFLEFFINMVIVVLLYLVSATMDNGFASFLLTILFVVFYANAFYITPILITEKNKRKHRKLLLILSTFYFVIMVSVFFEKISNFFRLDNLLYLTFNLFGVLCLVYLLSYVYGFYRLKLLTKEKVFIRKLDAKELELHLLKSQVNPHFLFNTLNTLYSTALEEGASKTAESTAKLANLIRYMQEDINKGFIPLEKEIKYVQDYILIQKLRCVLEPEIKTCFKNIENHHISPGLLIPFVENAFKYGINPSKISNLKISVICTQNTINFECINSYNNSFKPHYKEQGFGIGIKNAKQRLELVYPNNHTFEVKKEDNIFSIKIRITVKRL</sequence>
<keyword evidence="1" id="KW-0472">Membrane</keyword>
<evidence type="ECO:0000313" key="3">
    <source>
        <dbReference type="EMBL" id="MDO5969286.1"/>
    </source>
</evidence>
<feature type="transmembrane region" description="Helical" evidence="1">
    <location>
        <begin position="125"/>
        <end position="144"/>
    </location>
</feature>